<dbReference type="PANTHER" id="PTHR11767">
    <property type="entry name" value="INWARD RECTIFIER POTASSIUM CHANNEL"/>
    <property type="match status" value="1"/>
</dbReference>
<keyword evidence="8 11" id="KW-0406">Ion transport</keyword>
<keyword evidence="4 11" id="KW-0812">Transmembrane</keyword>
<evidence type="ECO:0000256" key="6">
    <source>
        <dbReference type="ARBA" id="ARBA00022958"/>
    </source>
</evidence>
<protein>
    <submittedName>
        <fullName evidence="15">Uncharacterized protein</fullName>
    </submittedName>
</protein>
<sequence length="583" mass="64836">MPLRNNMFNPDQGAEDSAEMMPTLAERAFPARANPMAVAASAAANADVSPPSVLLRHPDRGTGFFHEARERQKRASLVETGRHAGRSRVNFGGFRGVTLNYHAWKRDFFYSMLNLRLPIALAMMAAAYLVSFLLWALIWHGVYWWDRKCVAGFDRRRTYLSAFLFATETQQTIGYGTRAPRDCWVSAWLVASEVIWGQLLDAVTLGIIFARISHPKNRARTVFISDCAVIARRDSVLKLMFRIADVRQTQVVSPTVSAVLYSWVARTTAEGEHIPGEHIPVRMDALELTPPKPLLLLLPVTMEHTIDERSPLFGHTSDSLTALHAEIVVTFEGVTEAGALFSAKRSYLPGEIHWGYVFAPIVQPAAPGCTQHAVDLSRFHEVEPQRSLAELVPPSVLSRRLSAPPKRGVPFPALSENTLLLSDCAVLAPVDGQLCLSVRLGDTYPSSMMQVQARMYLYRWYERMTSEGEVLSYEAHELEVGRQRLLLRLPVLVCHRVTEASPLRAWRGGPAALAADANSEIIVVVEAVHYSTSRPALRQHNYHVHPDVRQGQRFAPVVSRPHGHGPPRVAAGSQRCVRAVFSG</sequence>
<dbReference type="InterPro" id="IPR016449">
    <property type="entry name" value="K_chnl_inward-rec_Kir"/>
</dbReference>
<evidence type="ECO:0000256" key="4">
    <source>
        <dbReference type="ARBA" id="ARBA00022692"/>
    </source>
</evidence>
<feature type="domain" description="Inward rectifier potassium channel C-terminal" evidence="14">
    <location>
        <begin position="224"/>
        <end position="383"/>
    </location>
</feature>
<evidence type="ECO:0000256" key="7">
    <source>
        <dbReference type="ARBA" id="ARBA00022989"/>
    </source>
</evidence>
<dbReference type="Pfam" id="PF17655">
    <property type="entry name" value="IRK_C"/>
    <property type="match status" value="2"/>
</dbReference>
<dbReference type="Proteomes" id="UP001445335">
    <property type="component" value="Unassembled WGS sequence"/>
</dbReference>
<evidence type="ECO:0000256" key="2">
    <source>
        <dbReference type="ARBA" id="ARBA00022448"/>
    </source>
</evidence>
<feature type="domain" description="Potassium channel inwardly rectifying transmembrane" evidence="13">
    <location>
        <begin position="99"/>
        <end position="215"/>
    </location>
</feature>
<dbReference type="InterPro" id="IPR013518">
    <property type="entry name" value="K_chnl_inward-rec_Kir_cyto"/>
</dbReference>
<evidence type="ECO:0000256" key="1">
    <source>
        <dbReference type="ARBA" id="ARBA00004141"/>
    </source>
</evidence>
<evidence type="ECO:0000259" key="14">
    <source>
        <dbReference type="Pfam" id="PF17655"/>
    </source>
</evidence>
<name>A0AAW1S2Q4_9CHLO</name>
<evidence type="ECO:0000256" key="5">
    <source>
        <dbReference type="ARBA" id="ARBA00022882"/>
    </source>
</evidence>
<keyword evidence="6 11" id="KW-0630">Potassium</keyword>
<keyword evidence="9 12" id="KW-0472">Membrane</keyword>
<dbReference type="GO" id="GO:1990573">
    <property type="term" value="P:potassium ion import across plasma membrane"/>
    <property type="evidence" value="ECO:0007669"/>
    <property type="project" value="TreeGrafter"/>
</dbReference>
<evidence type="ECO:0000256" key="8">
    <source>
        <dbReference type="ARBA" id="ARBA00023065"/>
    </source>
</evidence>
<evidence type="ECO:0000259" key="13">
    <source>
        <dbReference type="Pfam" id="PF01007"/>
    </source>
</evidence>
<evidence type="ECO:0000256" key="9">
    <source>
        <dbReference type="ARBA" id="ARBA00023136"/>
    </source>
</evidence>
<dbReference type="SUPFAM" id="SSF81324">
    <property type="entry name" value="Voltage-gated potassium channels"/>
    <property type="match status" value="1"/>
</dbReference>
<reference evidence="15 16" key="1">
    <citation type="journal article" date="2024" name="Nat. Commun.">
        <title>Phylogenomics reveals the evolutionary origins of lichenization in chlorophyte algae.</title>
        <authorList>
            <person name="Puginier C."/>
            <person name="Libourel C."/>
            <person name="Otte J."/>
            <person name="Skaloud P."/>
            <person name="Haon M."/>
            <person name="Grisel S."/>
            <person name="Petersen M."/>
            <person name="Berrin J.G."/>
            <person name="Delaux P.M."/>
            <person name="Dal Grande F."/>
            <person name="Keller J."/>
        </authorList>
    </citation>
    <scope>NUCLEOTIDE SEQUENCE [LARGE SCALE GENOMIC DNA]</scope>
    <source>
        <strain evidence="15 16">SAG 245.80</strain>
    </source>
</reference>
<dbReference type="EMBL" id="JALJOU010000015">
    <property type="protein sequence ID" value="KAK9839711.1"/>
    <property type="molecule type" value="Genomic_DNA"/>
</dbReference>
<comment type="caution">
    <text evidence="15">The sequence shown here is derived from an EMBL/GenBank/DDBJ whole genome shotgun (WGS) entry which is preliminary data.</text>
</comment>
<evidence type="ECO:0000313" key="15">
    <source>
        <dbReference type="EMBL" id="KAK9839711.1"/>
    </source>
</evidence>
<dbReference type="GO" id="GO:0005886">
    <property type="term" value="C:plasma membrane"/>
    <property type="evidence" value="ECO:0007669"/>
    <property type="project" value="TreeGrafter"/>
</dbReference>
<accession>A0AAW1S2Q4</accession>
<comment type="subcellular location">
    <subcellularLocation>
        <location evidence="1 11">Membrane</location>
        <topology evidence="1 11">Multi-pass membrane protein</topology>
    </subcellularLocation>
</comment>
<keyword evidence="5 11" id="KW-0851">Voltage-gated channel</keyword>
<dbReference type="InterPro" id="IPR040445">
    <property type="entry name" value="Kir_TM"/>
</dbReference>
<dbReference type="GO" id="GO:0034702">
    <property type="term" value="C:monoatomic ion channel complex"/>
    <property type="evidence" value="ECO:0007669"/>
    <property type="project" value="UniProtKB-KW"/>
</dbReference>
<dbReference type="GO" id="GO:0034765">
    <property type="term" value="P:regulation of monoatomic ion transmembrane transport"/>
    <property type="evidence" value="ECO:0007669"/>
    <property type="project" value="TreeGrafter"/>
</dbReference>
<keyword evidence="2 11" id="KW-0813">Transport</keyword>
<keyword evidence="3 11" id="KW-0633">Potassium transport</keyword>
<dbReference type="InterPro" id="IPR041647">
    <property type="entry name" value="IRK_C"/>
</dbReference>
<proteinExistence type="inferred from homology"/>
<keyword evidence="7 12" id="KW-1133">Transmembrane helix</keyword>
<dbReference type="AlphaFoldDB" id="A0AAW1S2Q4"/>
<dbReference type="InterPro" id="IPR014756">
    <property type="entry name" value="Ig_E-set"/>
</dbReference>
<organism evidence="15 16">
    <name type="scientific">Elliptochloris bilobata</name>
    <dbReference type="NCBI Taxonomy" id="381761"/>
    <lineage>
        <taxon>Eukaryota</taxon>
        <taxon>Viridiplantae</taxon>
        <taxon>Chlorophyta</taxon>
        <taxon>core chlorophytes</taxon>
        <taxon>Trebouxiophyceae</taxon>
        <taxon>Trebouxiophyceae incertae sedis</taxon>
        <taxon>Elliptochloris clade</taxon>
        <taxon>Elliptochloris</taxon>
    </lineage>
</organism>
<dbReference type="Pfam" id="PF01007">
    <property type="entry name" value="IRK"/>
    <property type="match status" value="1"/>
</dbReference>
<dbReference type="SUPFAM" id="SSF81296">
    <property type="entry name" value="E set domains"/>
    <property type="match status" value="2"/>
</dbReference>
<keyword evidence="10 11" id="KW-0407">Ion channel</keyword>
<dbReference type="GO" id="GO:0005242">
    <property type="term" value="F:inward rectifier potassium channel activity"/>
    <property type="evidence" value="ECO:0007669"/>
    <property type="project" value="InterPro"/>
</dbReference>
<feature type="domain" description="Inward rectifier potassium channel C-terminal" evidence="14">
    <location>
        <begin position="420"/>
        <end position="560"/>
    </location>
</feature>
<dbReference type="Gene3D" id="2.60.40.1400">
    <property type="entry name" value="G protein-activated inward rectifier potassium channel 1"/>
    <property type="match status" value="2"/>
</dbReference>
<evidence type="ECO:0000256" key="11">
    <source>
        <dbReference type="RuleBase" id="RU003822"/>
    </source>
</evidence>
<keyword evidence="16" id="KW-1185">Reference proteome</keyword>
<evidence type="ECO:0000256" key="12">
    <source>
        <dbReference type="SAM" id="Phobius"/>
    </source>
</evidence>
<evidence type="ECO:0000256" key="3">
    <source>
        <dbReference type="ARBA" id="ARBA00022538"/>
    </source>
</evidence>
<gene>
    <name evidence="15" type="ORF">WJX81_007790</name>
</gene>
<evidence type="ECO:0000256" key="10">
    <source>
        <dbReference type="ARBA" id="ARBA00023303"/>
    </source>
</evidence>
<dbReference type="PRINTS" id="PR01320">
    <property type="entry name" value="KIRCHANNEL"/>
</dbReference>
<feature type="transmembrane region" description="Helical" evidence="12">
    <location>
        <begin position="185"/>
        <end position="210"/>
    </location>
</feature>
<comment type="similarity">
    <text evidence="11">Belongs to the inward rectifier-type potassium channel (TC 1.A.2.1) family.</text>
</comment>
<evidence type="ECO:0000313" key="16">
    <source>
        <dbReference type="Proteomes" id="UP001445335"/>
    </source>
</evidence>
<dbReference type="PANTHER" id="PTHR11767:SF102">
    <property type="entry name" value="INWARDLY RECTIFYING POTASSIUM CHANNEL 1, ISOFORM F"/>
    <property type="match status" value="1"/>
</dbReference>
<feature type="transmembrane region" description="Helical" evidence="12">
    <location>
        <begin position="115"/>
        <end position="138"/>
    </location>
</feature>
<dbReference type="Gene3D" id="1.10.287.70">
    <property type="match status" value="1"/>
</dbReference>